<protein>
    <recommendedName>
        <fullName evidence="4">Ommochrome-binding protein</fullName>
    </recommendedName>
</protein>
<name>A0A8R1WIS7_BOMMO</name>
<dbReference type="RefSeq" id="XP_004923739.1">
    <property type="nucleotide sequence ID" value="XM_004923682.3"/>
</dbReference>
<proteinExistence type="predicted"/>
<reference evidence="3" key="1">
    <citation type="journal article" date="2008" name="Insect Biochem. Mol. Biol.">
        <title>The genome of a lepidopteran model insect, the silkworm Bombyx mori.</title>
        <authorList>
            <consortium name="International Silkworm Genome Consortium"/>
        </authorList>
    </citation>
    <scope>NUCLEOTIDE SEQUENCE [LARGE SCALE GENOMIC DNA]</scope>
    <source>
        <strain evidence="3">p50T</strain>
    </source>
</reference>
<evidence type="ECO:0000313" key="2">
    <source>
        <dbReference type="EnsemblMetazoa" id="XP_004923739.1"/>
    </source>
</evidence>
<dbReference type="AlphaFoldDB" id="A0A8R1WIS7"/>
<keyword evidence="1" id="KW-0732">Signal</keyword>
<feature type="chain" id="PRO_5035890435" description="Ommochrome-binding protein" evidence="1">
    <location>
        <begin position="20"/>
        <end position="279"/>
    </location>
</feature>
<dbReference type="SUPFAM" id="SSF63825">
    <property type="entry name" value="YWTD domain"/>
    <property type="match status" value="1"/>
</dbReference>
<dbReference type="KEGG" id="bmor:101739160"/>
<evidence type="ECO:0000313" key="3">
    <source>
        <dbReference type="Proteomes" id="UP000005204"/>
    </source>
</evidence>
<evidence type="ECO:0000256" key="1">
    <source>
        <dbReference type="SAM" id="SignalP"/>
    </source>
</evidence>
<feature type="signal peptide" evidence="1">
    <location>
        <begin position="1"/>
        <end position="19"/>
    </location>
</feature>
<organism evidence="2 3">
    <name type="scientific">Bombyx mori</name>
    <name type="common">Silk moth</name>
    <dbReference type="NCBI Taxonomy" id="7091"/>
    <lineage>
        <taxon>Eukaryota</taxon>
        <taxon>Metazoa</taxon>
        <taxon>Ecdysozoa</taxon>
        <taxon>Arthropoda</taxon>
        <taxon>Hexapoda</taxon>
        <taxon>Insecta</taxon>
        <taxon>Pterygota</taxon>
        <taxon>Neoptera</taxon>
        <taxon>Endopterygota</taxon>
        <taxon>Lepidoptera</taxon>
        <taxon>Glossata</taxon>
        <taxon>Ditrysia</taxon>
        <taxon>Bombycoidea</taxon>
        <taxon>Bombycidae</taxon>
        <taxon>Bombycinae</taxon>
        <taxon>Bombyx</taxon>
    </lineage>
</organism>
<dbReference type="EnsemblMetazoa" id="XM_004923682.2">
    <property type="protein sequence ID" value="XP_004923739.1"/>
    <property type="gene ID" value="LOC101739160"/>
</dbReference>
<evidence type="ECO:0008006" key="4">
    <source>
        <dbReference type="Google" id="ProtNLM"/>
    </source>
</evidence>
<dbReference type="GeneID" id="101739160"/>
<dbReference type="Proteomes" id="UP000005204">
    <property type="component" value="Unassembled WGS sequence"/>
</dbReference>
<reference evidence="2" key="2">
    <citation type="submission" date="2022-06" db="UniProtKB">
        <authorList>
            <consortium name="EnsemblMetazoa"/>
        </authorList>
    </citation>
    <scope>IDENTIFICATION</scope>
    <source>
        <strain evidence="2">p50T (Dazao)</strain>
    </source>
</reference>
<keyword evidence="3" id="KW-1185">Reference proteome</keyword>
<accession>A0A8R1WIS7</accession>
<sequence length="279" mass="31639">MLQFVLLLVVAAAASKNCSFYFDGHPYSRTAILSIKGLPTNLVYNPANQDLLFTLIDLETLQDDNIQTKMDQYILREGNTIKIDNVRGQASAVDMKRNKVYIASDDGLNELNSTDKANFVGLKDDDIVQLYKPRHGDELYAVLFPENAVYIIDIEKNEKRKVEYIPCAFYLGVDDKDNIFYECDSKYVKVLLKGFQEPIEFVGIAKNSGKAIAVDGIGRVILAATDGLYHLRPDNVIPNKLMELDFYPSGIAFNEEDNRIYLSTNDVIYRYNPCFPFIL</sequence>